<feature type="domain" description="Guanylate cyclase" evidence="9">
    <location>
        <begin position="360"/>
        <end position="482"/>
    </location>
</feature>
<dbReference type="Gene3D" id="6.10.340.10">
    <property type="match status" value="1"/>
</dbReference>
<organism evidence="11 12">
    <name type="scientific">Candidatus Neomicrothrix parvicella RN1</name>
    <dbReference type="NCBI Taxonomy" id="1229780"/>
    <lineage>
        <taxon>Bacteria</taxon>
        <taxon>Bacillati</taxon>
        <taxon>Actinomycetota</taxon>
        <taxon>Acidimicrobiia</taxon>
        <taxon>Acidimicrobiales</taxon>
        <taxon>Microthrixaceae</taxon>
        <taxon>Candidatus Neomicrothrix</taxon>
    </lineage>
</organism>
<dbReference type="InterPro" id="IPR050697">
    <property type="entry name" value="Adenylyl/Guanylyl_Cyclase_3/4"/>
</dbReference>
<evidence type="ECO:0000313" key="11">
    <source>
        <dbReference type="EMBL" id="CCM62563.1"/>
    </source>
</evidence>
<dbReference type="RefSeq" id="WP_012224068.1">
    <property type="nucleotide sequence ID" value="NZ_HG422565.1"/>
</dbReference>
<dbReference type="Pfam" id="PF00672">
    <property type="entry name" value="HAMP"/>
    <property type="match status" value="1"/>
</dbReference>
<feature type="compositionally biased region" description="Low complexity" evidence="7">
    <location>
        <begin position="1"/>
        <end position="14"/>
    </location>
</feature>
<reference evidence="11 12" key="1">
    <citation type="journal article" date="2013" name="ISME J.">
        <title>Metabolic model for the filamentous 'Candidatus Microthrix parvicella' based on genomic and metagenomic analyses.</title>
        <authorList>
            <person name="Jon McIlroy S."/>
            <person name="Kristiansen R."/>
            <person name="Albertsen M."/>
            <person name="Michael Karst S."/>
            <person name="Rossetti S."/>
            <person name="Lund Nielsen J."/>
            <person name="Tandoi V."/>
            <person name="James Seviour R."/>
            <person name="Nielsen P.H."/>
        </authorList>
    </citation>
    <scope>NUCLEOTIDE SEQUENCE [LARGE SCALE GENOMIC DNA]</scope>
    <source>
        <strain evidence="11 12">RN1</strain>
    </source>
</reference>
<feature type="transmembrane region" description="Helical" evidence="8">
    <location>
        <begin position="105"/>
        <end position="123"/>
    </location>
</feature>
<dbReference type="PROSITE" id="PS50125">
    <property type="entry name" value="GUANYLATE_CYCLASE_2"/>
    <property type="match status" value="1"/>
</dbReference>
<dbReference type="PANTHER" id="PTHR43081:SF17">
    <property type="entry name" value="BLL5647 PROTEIN"/>
    <property type="match status" value="1"/>
</dbReference>
<dbReference type="SMART" id="SM00044">
    <property type="entry name" value="CYCc"/>
    <property type="match status" value="1"/>
</dbReference>
<keyword evidence="4 8" id="KW-0812">Transmembrane</keyword>
<dbReference type="CDD" id="cd07302">
    <property type="entry name" value="CHD"/>
    <property type="match status" value="1"/>
</dbReference>
<dbReference type="EC" id="4.6.1.1" evidence="11"/>
<dbReference type="GO" id="GO:0035556">
    <property type="term" value="P:intracellular signal transduction"/>
    <property type="evidence" value="ECO:0007669"/>
    <property type="project" value="InterPro"/>
</dbReference>
<comment type="similarity">
    <text evidence="2">Belongs to the adenylyl cyclase class-3 family.</text>
</comment>
<dbReference type="GO" id="GO:0005886">
    <property type="term" value="C:plasma membrane"/>
    <property type="evidence" value="ECO:0007669"/>
    <property type="project" value="UniProtKB-SubCell"/>
</dbReference>
<dbReference type="SUPFAM" id="SSF158472">
    <property type="entry name" value="HAMP domain-like"/>
    <property type="match status" value="1"/>
</dbReference>
<feature type="region of interest" description="Disordered" evidence="7">
    <location>
        <begin position="1"/>
        <end position="54"/>
    </location>
</feature>
<evidence type="ECO:0000256" key="3">
    <source>
        <dbReference type="ARBA" id="ARBA00022475"/>
    </source>
</evidence>
<dbReference type="InterPro" id="IPR003660">
    <property type="entry name" value="HAMP_dom"/>
</dbReference>
<feature type="domain" description="HAMP" evidence="10">
    <location>
        <begin position="276"/>
        <end position="328"/>
    </location>
</feature>
<comment type="caution">
    <text evidence="11">The sequence shown here is derived from an EMBL/GenBank/DDBJ whole genome shotgun (WGS) entry which is preliminary data.</text>
</comment>
<dbReference type="STRING" id="1229780.BN381_130121"/>
<keyword evidence="3" id="KW-1003">Cell membrane</keyword>
<feature type="transmembrane region" description="Helical" evidence="8">
    <location>
        <begin position="66"/>
        <end position="85"/>
    </location>
</feature>
<protein>
    <submittedName>
        <fullName evidence="11">Putative Adenylate cyclase</fullName>
        <ecNumber evidence="11">4.6.1.1</ecNumber>
    </submittedName>
</protein>
<evidence type="ECO:0000256" key="2">
    <source>
        <dbReference type="ARBA" id="ARBA00005381"/>
    </source>
</evidence>
<evidence type="ECO:0000256" key="4">
    <source>
        <dbReference type="ARBA" id="ARBA00022692"/>
    </source>
</evidence>
<comment type="subcellular location">
    <subcellularLocation>
        <location evidence="1">Cell membrane</location>
        <topology evidence="1">Multi-pass membrane protein</topology>
    </subcellularLocation>
</comment>
<keyword evidence="6 8" id="KW-0472">Membrane</keyword>
<dbReference type="InterPro" id="IPR029787">
    <property type="entry name" value="Nucleotide_cyclase"/>
</dbReference>
<dbReference type="OrthoDB" id="5476461at2"/>
<dbReference type="InterPro" id="IPR001054">
    <property type="entry name" value="A/G_cyclase"/>
</dbReference>
<dbReference type="Proteomes" id="UP000018291">
    <property type="component" value="Unassembled WGS sequence"/>
</dbReference>
<keyword evidence="5 8" id="KW-1133">Transmembrane helix</keyword>
<dbReference type="GO" id="GO:0004016">
    <property type="term" value="F:adenylate cyclase activity"/>
    <property type="evidence" value="ECO:0007669"/>
    <property type="project" value="UniProtKB-EC"/>
</dbReference>
<accession>R4YWV7</accession>
<evidence type="ECO:0000259" key="9">
    <source>
        <dbReference type="PROSITE" id="PS50125"/>
    </source>
</evidence>
<evidence type="ECO:0000256" key="6">
    <source>
        <dbReference type="ARBA" id="ARBA00023136"/>
    </source>
</evidence>
<evidence type="ECO:0000256" key="8">
    <source>
        <dbReference type="SAM" id="Phobius"/>
    </source>
</evidence>
<feature type="transmembrane region" description="Helical" evidence="8">
    <location>
        <begin position="176"/>
        <end position="195"/>
    </location>
</feature>
<gene>
    <name evidence="11" type="ORF">BN381_130121</name>
</gene>
<feature type="transmembrane region" description="Helical" evidence="8">
    <location>
        <begin position="144"/>
        <end position="170"/>
    </location>
</feature>
<dbReference type="CDD" id="cd06225">
    <property type="entry name" value="HAMP"/>
    <property type="match status" value="1"/>
</dbReference>
<sequence length="545" mass="59089">MTATAASDATPPDMDAGDDGPKRRHRRENEEPIPHDGATLTDADTSDSEQSEAAQKADGLRWAIRIRLATANGIGGFVVWAYLRWLFPWNDAGAPINETLNERIFLVYLVGVTLVTIPIQNVLMHISVRWAEDNRAPGRFRRGLVLRLAITLAVQNFLWWTLAGAIFAMVNRSPRIGFGIALAGLITSTLIYLLLDRPIRPLIDLAQGGEVTTRRKRDVERRLWVLWLLGSGIPLLGVGLVVLTAPEGTPVSPWRLGVLLSVGLVAGGVVMWGAASAVGRRIDRVRRAMSEVSQGNLNIRLPVDDGGDLGRLAEGFNAMTTGLEERAVLQDLFGRQVGQDVAQWALHHGRDLGGEERPLSVLFVDLDGYTAYSESHTPHEVVEMLNGFFAVVAEMVTAHGGWINKFEGDAALCIFGAPVTQEDHAARALAVAAELPAALARVGARAGVGVATGTALAGYVGTQDRYEYTVIGDIVNVAARLCDQAKHTDAGVLVAEEAIQASREGVVNDATQAVLRRSTFERRGRALLRGRTQHTEMYELLPFGF</sequence>
<keyword evidence="11" id="KW-0456">Lyase</keyword>
<dbReference type="HOGENOM" id="CLU_025433_2_0_11"/>
<dbReference type="SMART" id="SM00304">
    <property type="entry name" value="HAMP"/>
    <property type="match status" value="1"/>
</dbReference>
<evidence type="ECO:0000259" key="10">
    <source>
        <dbReference type="PROSITE" id="PS50885"/>
    </source>
</evidence>
<dbReference type="Pfam" id="PF00211">
    <property type="entry name" value="Guanylate_cyc"/>
    <property type="match status" value="1"/>
</dbReference>
<dbReference type="PROSITE" id="PS50885">
    <property type="entry name" value="HAMP"/>
    <property type="match status" value="1"/>
</dbReference>
<evidence type="ECO:0000313" key="12">
    <source>
        <dbReference type="Proteomes" id="UP000018291"/>
    </source>
</evidence>
<evidence type="ECO:0000256" key="7">
    <source>
        <dbReference type="SAM" id="MobiDB-lite"/>
    </source>
</evidence>
<name>R4YWV7_9ACTN</name>
<dbReference type="EMBL" id="CANL01000005">
    <property type="protein sequence ID" value="CCM62563.1"/>
    <property type="molecule type" value="Genomic_DNA"/>
</dbReference>
<evidence type="ECO:0000256" key="1">
    <source>
        <dbReference type="ARBA" id="ARBA00004651"/>
    </source>
</evidence>
<dbReference type="SUPFAM" id="SSF55073">
    <property type="entry name" value="Nucleotide cyclase"/>
    <property type="match status" value="1"/>
</dbReference>
<evidence type="ECO:0000256" key="5">
    <source>
        <dbReference type="ARBA" id="ARBA00022989"/>
    </source>
</evidence>
<dbReference type="PANTHER" id="PTHR43081">
    <property type="entry name" value="ADENYLATE CYCLASE, TERMINAL-DIFFERENTIATION SPECIFIC-RELATED"/>
    <property type="match status" value="1"/>
</dbReference>
<dbReference type="Gene3D" id="3.30.70.1230">
    <property type="entry name" value="Nucleotide cyclase"/>
    <property type="match status" value="1"/>
</dbReference>
<dbReference type="eggNOG" id="COG2114">
    <property type="taxonomic scope" value="Bacteria"/>
</dbReference>
<feature type="transmembrane region" description="Helical" evidence="8">
    <location>
        <begin position="224"/>
        <end position="245"/>
    </location>
</feature>
<keyword evidence="12" id="KW-1185">Reference proteome</keyword>
<dbReference type="GO" id="GO:0006171">
    <property type="term" value="P:cAMP biosynthetic process"/>
    <property type="evidence" value="ECO:0007669"/>
    <property type="project" value="TreeGrafter"/>
</dbReference>
<feature type="transmembrane region" description="Helical" evidence="8">
    <location>
        <begin position="257"/>
        <end position="279"/>
    </location>
</feature>
<dbReference type="AlphaFoldDB" id="R4YWV7"/>
<proteinExistence type="inferred from homology"/>